<dbReference type="EMBL" id="JAWDIO010000002">
    <property type="protein sequence ID" value="MDU0355510.1"/>
    <property type="molecule type" value="Genomic_DNA"/>
</dbReference>
<feature type="domain" description="Peptidase M16 N-terminal" evidence="13">
    <location>
        <begin position="22"/>
        <end position="143"/>
    </location>
</feature>
<dbReference type="InterPro" id="IPR032632">
    <property type="entry name" value="Peptidase_M16_M"/>
</dbReference>
<dbReference type="InterPro" id="IPR054734">
    <property type="entry name" value="PqqF-like_C_4"/>
</dbReference>
<evidence type="ECO:0000313" key="17">
    <source>
        <dbReference type="EMBL" id="MDU0355510.1"/>
    </source>
</evidence>
<keyword evidence="6" id="KW-0479">Metal-binding</keyword>
<comment type="similarity">
    <text evidence="2">Belongs to the peptidase M16 family.</text>
</comment>
<evidence type="ECO:0000256" key="1">
    <source>
        <dbReference type="ARBA" id="ARBA00002184"/>
    </source>
</evidence>
<comment type="caution">
    <text evidence="17">The sequence shown here is derived from an EMBL/GenBank/DDBJ whole genome shotgun (WGS) entry which is preliminary data.</text>
</comment>
<reference evidence="17 18" key="1">
    <citation type="submission" date="2023-10" db="EMBL/GenBank/DDBJ databases">
        <title>Glaciecola aquimarina strain GGW-M5 nov., isolated from a coastal seawater.</title>
        <authorList>
            <person name="Bayburt H."/>
            <person name="Kim J.M."/>
            <person name="Choi B.J."/>
            <person name="Jeon C.O."/>
        </authorList>
    </citation>
    <scope>NUCLEOTIDE SEQUENCE [LARGE SCALE GENOMIC DNA]</scope>
    <source>
        <strain evidence="17 18">KCTC 32108</strain>
    </source>
</reference>
<keyword evidence="5" id="KW-0645">Protease</keyword>
<comment type="function">
    <text evidence="1">Endopeptidase that degrades small peptides of less than 7 kDa, such as glucagon and insulin.</text>
</comment>
<protein>
    <recommendedName>
        <fullName evidence="4">Protease 3</fullName>
        <ecNumber evidence="3">3.4.24.55</ecNumber>
    </recommendedName>
    <alternativeName>
        <fullName evidence="12">Pitrilysin</fullName>
    </alternativeName>
    <alternativeName>
        <fullName evidence="11">Protease III</fullName>
    </alternativeName>
    <alternativeName>
        <fullName evidence="10">Protease pi</fullName>
    </alternativeName>
</protein>
<keyword evidence="7" id="KW-0378">Hydrolase</keyword>
<name>A0ABU3SZR9_9ALTE</name>
<evidence type="ECO:0000259" key="14">
    <source>
        <dbReference type="Pfam" id="PF05193"/>
    </source>
</evidence>
<dbReference type="Pfam" id="PF00675">
    <property type="entry name" value="Peptidase_M16"/>
    <property type="match status" value="1"/>
</dbReference>
<accession>A0ABU3SZR9</accession>
<keyword evidence="18" id="KW-1185">Reference proteome</keyword>
<evidence type="ECO:0000256" key="6">
    <source>
        <dbReference type="ARBA" id="ARBA00022723"/>
    </source>
</evidence>
<dbReference type="PANTHER" id="PTHR43690">
    <property type="entry name" value="NARDILYSIN"/>
    <property type="match status" value="1"/>
</dbReference>
<evidence type="ECO:0000259" key="16">
    <source>
        <dbReference type="Pfam" id="PF22456"/>
    </source>
</evidence>
<organism evidence="17 18">
    <name type="scientific">Paraglaciecola aquimarina</name>
    <dbReference type="NCBI Taxonomy" id="1235557"/>
    <lineage>
        <taxon>Bacteria</taxon>
        <taxon>Pseudomonadati</taxon>
        <taxon>Pseudomonadota</taxon>
        <taxon>Gammaproteobacteria</taxon>
        <taxon>Alteromonadales</taxon>
        <taxon>Alteromonadaceae</taxon>
        <taxon>Paraglaciecola</taxon>
    </lineage>
</organism>
<evidence type="ECO:0000256" key="3">
    <source>
        <dbReference type="ARBA" id="ARBA00012449"/>
    </source>
</evidence>
<feature type="domain" description="Peptidase M16 C-terminal" evidence="14">
    <location>
        <begin position="184"/>
        <end position="358"/>
    </location>
</feature>
<dbReference type="InterPro" id="IPR050626">
    <property type="entry name" value="Peptidase_M16"/>
</dbReference>
<evidence type="ECO:0000256" key="9">
    <source>
        <dbReference type="ARBA" id="ARBA00023049"/>
    </source>
</evidence>
<evidence type="ECO:0000256" key="5">
    <source>
        <dbReference type="ARBA" id="ARBA00022670"/>
    </source>
</evidence>
<dbReference type="SUPFAM" id="SSF63411">
    <property type="entry name" value="LuxS/MPP-like metallohydrolase"/>
    <property type="match status" value="4"/>
</dbReference>
<evidence type="ECO:0000256" key="11">
    <source>
        <dbReference type="ARBA" id="ARBA00031184"/>
    </source>
</evidence>
<evidence type="ECO:0000256" key="12">
    <source>
        <dbReference type="ARBA" id="ARBA00033450"/>
    </source>
</evidence>
<evidence type="ECO:0000313" key="18">
    <source>
        <dbReference type="Proteomes" id="UP001247805"/>
    </source>
</evidence>
<sequence length="920" mass="105426">MLKSIYDKRQYKYLHLDNGMRIFLVEDANCTKSACSITINSGHFNDDNDCHGQSHLLEHMLFLGNKRYPKANELLDFLSAHGGHINAQTGTEYTSFFLDCPQEIESQATAHLYHMLVDPLFNEVLIDKETNAIDAEFKLKQKDEIRRLYQVHKETCNPLHPFSKFSVGNKQTFSAFSIKQLKSKLARLHSAFYQPQNCCMCWISSSPIADRAHLITQLFCQWQNSHNLPHHKLPPLYLAENLATKISIKPLQHAKRLILTFALPNPRIHFRSKPLSILSHLLGDEGADSLLDYLKNKGWASNLSAGGGIEGSNFKDFNINIQLTDTGVSHTTNIISALFNFIHVIREKGLEPWRFEEISTLNRQMWDFSEVAKPIDEALQLSEAMFEYSEAYLLAGDYILDEIKPELSLQLLTYFTPENMRVKFIHPEVKTNKIAKWYETRFAVEKLHQEETSQYLDKTLANQFVLPQPNQFLVNSPTLKPIDNNFAVPKPIVNEQGLHLWYGQDNTFKLPKGDCFLTFDCQAINQGIEIASSKRLWIALLNEKLNKRYYQAELAGMNFHFYPHQGGFSLQTNGFSDNQLTFCTKLLTQIILHEDFTQSFAEIKKRQILGLSNALLNKPINLLFSRLAVLMQQHSYLPLDMADTMQHLTPNDVYQTKQKLLGEFHLEGLMYGNWTEDQAQEVSHTIREFRQSHPVCSKVNRGVADIRNKTVVTHQVTCHHPDPAIVMYFQAPDASVKNVALTILLEQLVAAPFFNDMRTERQLGYLVGCGYIPYNQYPGIAFYIQSPHSSASGLINAVHDYLQTLYHSIDSYSRKWDSVKKAVIRQFSEKDVNLNMKSQRFWMGIGNQDYNFNQTNRMAKTIGELGLSELKAFLQQLLDKQGFGEIIVHSGELDEVSSDMSIAIDDPTLFKGSHSYKREL</sequence>
<dbReference type="Proteomes" id="UP001247805">
    <property type="component" value="Unassembled WGS sequence"/>
</dbReference>
<dbReference type="Pfam" id="PF22456">
    <property type="entry name" value="PqqF-like_C_4"/>
    <property type="match status" value="1"/>
</dbReference>
<evidence type="ECO:0000259" key="15">
    <source>
        <dbReference type="Pfam" id="PF16187"/>
    </source>
</evidence>
<keyword evidence="9" id="KW-0482">Metalloprotease</keyword>
<gene>
    <name evidence="17" type="ORF">RS130_17845</name>
</gene>
<evidence type="ECO:0000259" key="13">
    <source>
        <dbReference type="Pfam" id="PF00675"/>
    </source>
</evidence>
<evidence type="ECO:0000256" key="2">
    <source>
        <dbReference type="ARBA" id="ARBA00007261"/>
    </source>
</evidence>
<dbReference type="EC" id="3.4.24.55" evidence="3"/>
<keyword evidence="8" id="KW-0862">Zinc</keyword>
<evidence type="ECO:0000256" key="4">
    <source>
        <dbReference type="ARBA" id="ARBA00017565"/>
    </source>
</evidence>
<dbReference type="InterPro" id="IPR011249">
    <property type="entry name" value="Metalloenz_LuxS/M16"/>
</dbReference>
<evidence type="ECO:0000256" key="7">
    <source>
        <dbReference type="ARBA" id="ARBA00022801"/>
    </source>
</evidence>
<feature type="domain" description="Peptidase M16 middle/third" evidence="15">
    <location>
        <begin position="366"/>
        <end position="642"/>
    </location>
</feature>
<dbReference type="PANTHER" id="PTHR43690:SF18">
    <property type="entry name" value="INSULIN-DEGRADING ENZYME-RELATED"/>
    <property type="match status" value="1"/>
</dbReference>
<evidence type="ECO:0000256" key="8">
    <source>
        <dbReference type="ARBA" id="ARBA00022833"/>
    </source>
</evidence>
<dbReference type="Pfam" id="PF05193">
    <property type="entry name" value="Peptidase_M16_C"/>
    <property type="match status" value="1"/>
</dbReference>
<dbReference type="Gene3D" id="3.30.830.10">
    <property type="entry name" value="Metalloenzyme, LuxS/M16 peptidase-like"/>
    <property type="match status" value="4"/>
</dbReference>
<evidence type="ECO:0000256" key="10">
    <source>
        <dbReference type="ARBA" id="ARBA00029597"/>
    </source>
</evidence>
<dbReference type="Pfam" id="PF16187">
    <property type="entry name" value="Peptidase_M16_M"/>
    <property type="match status" value="1"/>
</dbReference>
<proteinExistence type="inferred from homology"/>
<dbReference type="InterPro" id="IPR011765">
    <property type="entry name" value="Pept_M16_N"/>
</dbReference>
<dbReference type="InterPro" id="IPR007863">
    <property type="entry name" value="Peptidase_M16_C"/>
</dbReference>
<feature type="domain" description="Coenzyme PQQ synthesis protein F-like C-terminal lobe" evidence="16">
    <location>
        <begin position="744"/>
        <end position="842"/>
    </location>
</feature>
<dbReference type="RefSeq" id="WP_316027046.1">
    <property type="nucleotide sequence ID" value="NZ_JAWDIO010000002.1"/>
</dbReference>